<evidence type="ECO:0000313" key="3">
    <source>
        <dbReference type="EMBL" id="HIY78458.1"/>
    </source>
</evidence>
<keyword evidence="2" id="KW-0812">Transmembrane</keyword>
<reference evidence="3" key="2">
    <citation type="submission" date="2021-04" db="EMBL/GenBank/DDBJ databases">
        <authorList>
            <person name="Gilroy R."/>
        </authorList>
    </citation>
    <scope>NUCLEOTIDE SEQUENCE</scope>
    <source>
        <strain evidence="3">CHK199-9574</strain>
    </source>
</reference>
<feature type="coiled-coil region" evidence="1">
    <location>
        <begin position="35"/>
        <end position="62"/>
    </location>
</feature>
<keyword evidence="2" id="KW-1133">Transmembrane helix</keyword>
<reference evidence="3" key="1">
    <citation type="journal article" date="2021" name="PeerJ">
        <title>Extensive microbial diversity within the chicken gut microbiome revealed by metagenomics and culture.</title>
        <authorList>
            <person name="Gilroy R."/>
            <person name="Ravi A."/>
            <person name="Getino M."/>
            <person name="Pursley I."/>
            <person name="Horton D.L."/>
            <person name="Alikhan N.F."/>
            <person name="Baker D."/>
            <person name="Gharbi K."/>
            <person name="Hall N."/>
            <person name="Watson M."/>
            <person name="Adriaenssens E.M."/>
            <person name="Foster-Nyarko E."/>
            <person name="Jarju S."/>
            <person name="Secka A."/>
            <person name="Antonio M."/>
            <person name="Oren A."/>
            <person name="Chaudhuri R.R."/>
            <person name="La Ragione R."/>
            <person name="Hildebrand F."/>
            <person name="Pallen M.J."/>
        </authorList>
    </citation>
    <scope>NUCLEOTIDE SEQUENCE</scope>
    <source>
        <strain evidence="3">CHK199-9574</strain>
    </source>
</reference>
<protein>
    <recommendedName>
        <fullName evidence="5">Cell division protein FtsL</fullName>
    </recommendedName>
</protein>
<dbReference type="AlphaFoldDB" id="A0A9D1ZBP8"/>
<keyword evidence="1" id="KW-0175">Coiled coil</keyword>
<name>A0A9D1ZBP8_9FIRM</name>
<keyword evidence="2" id="KW-0472">Membrane</keyword>
<gene>
    <name evidence="3" type="ORF">H9728_05375</name>
</gene>
<proteinExistence type="predicted"/>
<evidence type="ECO:0000256" key="1">
    <source>
        <dbReference type="SAM" id="Coils"/>
    </source>
</evidence>
<organism evidence="3 4">
    <name type="scientific">Candidatus Borkfalkia excrementavium</name>
    <dbReference type="NCBI Taxonomy" id="2838505"/>
    <lineage>
        <taxon>Bacteria</taxon>
        <taxon>Bacillati</taxon>
        <taxon>Bacillota</taxon>
        <taxon>Clostridia</taxon>
        <taxon>Christensenellales</taxon>
        <taxon>Christensenellaceae</taxon>
        <taxon>Candidatus Borkfalkia</taxon>
    </lineage>
</organism>
<accession>A0A9D1ZBP8</accession>
<feature type="transmembrane region" description="Helical" evidence="2">
    <location>
        <begin position="9"/>
        <end position="30"/>
    </location>
</feature>
<evidence type="ECO:0000256" key="2">
    <source>
        <dbReference type="SAM" id="Phobius"/>
    </source>
</evidence>
<evidence type="ECO:0008006" key="5">
    <source>
        <dbReference type="Google" id="ProtNLM"/>
    </source>
</evidence>
<dbReference type="Proteomes" id="UP000824135">
    <property type="component" value="Unassembled WGS sequence"/>
</dbReference>
<comment type="caution">
    <text evidence="3">The sequence shown here is derived from an EMBL/GenBank/DDBJ whole genome shotgun (WGS) entry which is preliminary data.</text>
</comment>
<dbReference type="EMBL" id="DXCO01000035">
    <property type="protein sequence ID" value="HIY78458.1"/>
    <property type="molecule type" value="Genomic_DNA"/>
</dbReference>
<sequence>MKEEKFKKIVIGATVTAVLLVVILVVFWIYQLISISVKENRIKELESQIAYYEQIIATSQDEKELYEAELWLEWAARQLGMIKEGDK</sequence>
<evidence type="ECO:0000313" key="4">
    <source>
        <dbReference type="Proteomes" id="UP000824135"/>
    </source>
</evidence>